<dbReference type="EMBL" id="QUSF01000310">
    <property type="protein sequence ID" value="RLV83664.1"/>
    <property type="molecule type" value="Genomic_DNA"/>
</dbReference>
<sequence>MNIQIWAIVVTNDFKILEWGCSPEKHPHCRFAVPSEPVEQREQGLLCAHADCGTSHQECTWSVRHTKKQEAGTSCELFPIQVFEQEIWKPSILRTNVLIQ</sequence>
<gene>
    <name evidence="1" type="ORF">DV515_00016434</name>
</gene>
<dbReference type="AlphaFoldDB" id="A0A3L8RS76"/>
<evidence type="ECO:0000313" key="2">
    <source>
        <dbReference type="Proteomes" id="UP000276834"/>
    </source>
</evidence>
<comment type="caution">
    <text evidence="1">The sequence shown here is derived from an EMBL/GenBank/DDBJ whole genome shotgun (WGS) entry which is preliminary data.</text>
</comment>
<keyword evidence="2" id="KW-1185">Reference proteome</keyword>
<reference evidence="1 2" key="1">
    <citation type="journal article" date="2018" name="Proc. R. Soc. B">
        <title>A non-coding region near Follistatin controls head colour polymorphism in the Gouldian finch.</title>
        <authorList>
            <person name="Toomey M.B."/>
            <person name="Marques C.I."/>
            <person name="Andrade P."/>
            <person name="Araujo P.M."/>
            <person name="Sabatino S."/>
            <person name="Gazda M.A."/>
            <person name="Afonso S."/>
            <person name="Lopes R.J."/>
            <person name="Corbo J.C."/>
            <person name="Carneiro M."/>
        </authorList>
    </citation>
    <scope>NUCLEOTIDE SEQUENCE [LARGE SCALE GENOMIC DNA]</scope>
    <source>
        <strain evidence="1">Red01</strain>
        <tissue evidence="1">Muscle</tissue>
    </source>
</reference>
<dbReference type="Proteomes" id="UP000276834">
    <property type="component" value="Unassembled WGS sequence"/>
</dbReference>
<evidence type="ECO:0000313" key="1">
    <source>
        <dbReference type="EMBL" id="RLV83664.1"/>
    </source>
</evidence>
<proteinExistence type="predicted"/>
<name>A0A3L8RS76_CHLGU</name>
<organism evidence="1 2">
    <name type="scientific">Chloebia gouldiae</name>
    <name type="common">Gouldian finch</name>
    <name type="synonym">Erythrura gouldiae</name>
    <dbReference type="NCBI Taxonomy" id="44316"/>
    <lineage>
        <taxon>Eukaryota</taxon>
        <taxon>Metazoa</taxon>
        <taxon>Chordata</taxon>
        <taxon>Craniata</taxon>
        <taxon>Vertebrata</taxon>
        <taxon>Euteleostomi</taxon>
        <taxon>Archelosauria</taxon>
        <taxon>Archosauria</taxon>
        <taxon>Dinosauria</taxon>
        <taxon>Saurischia</taxon>
        <taxon>Theropoda</taxon>
        <taxon>Coelurosauria</taxon>
        <taxon>Aves</taxon>
        <taxon>Neognathae</taxon>
        <taxon>Neoaves</taxon>
        <taxon>Telluraves</taxon>
        <taxon>Australaves</taxon>
        <taxon>Passeriformes</taxon>
        <taxon>Passeroidea</taxon>
        <taxon>Passeridae</taxon>
        <taxon>Chloebia</taxon>
    </lineage>
</organism>
<accession>A0A3L8RS76</accession>
<protein>
    <submittedName>
        <fullName evidence="1">Uncharacterized protein</fullName>
    </submittedName>
</protein>